<feature type="transmembrane region" description="Helical" evidence="1">
    <location>
        <begin position="12"/>
        <end position="29"/>
    </location>
</feature>
<gene>
    <name evidence="2" type="ORF">HMPREF9386_1736</name>
</gene>
<evidence type="ECO:0000313" key="2">
    <source>
        <dbReference type="EMBL" id="EGF13893.1"/>
    </source>
</evidence>
<accession>F2C953</accession>
<dbReference type="HOGENOM" id="CLU_3141390_0_0_9"/>
<reference evidence="2 3" key="1">
    <citation type="submission" date="2011-02" db="EMBL/GenBank/DDBJ databases">
        <authorList>
            <person name="Muzny D."/>
            <person name="Qin X."/>
            <person name="Deng J."/>
            <person name="Jiang H."/>
            <person name="Liu Y."/>
            <person name="Qu J."/>
            <person name="Song X.-Z."/>
            <person name="Zhang L."/>
            <person name="Thornton R."/>
            <person name="Coyle M."/>
            <person name="Francisco L."/>
            <person name="Jackson L."/>
            <person name="Javaid M."/>
            <person name="Korchina V."/>
            <person name="Kovar C."/>
            <person name="Mata R."/>
            <person name="Mathew T."/>
            <person name="Ngo R."/>
            <person name="Nguyen L."/>
            <person name="Nguyen N."/>
            <person name="Okwuonu G."/>
            <person name="Ongeri F."/>
            <person name="Pham C."/>
            <person name="Simmons D."/>
            <person name="Wilczek-Boney K."/>
            <person name="Hale W."/>
            <person name="Jakkamsetti A."/>
            <person name="Pham P."/>
            <person name="Ruth R."/>
            <person name="San Lucas F."/>
            <person name="Warren J."/>
            <person name="Zhang J."/>
            <person name="Zhao Z."/>
            <person name="Zhou C."/>
            <person name="Zhu D."/>
            <person name="Lee S."/>
            <person name="Bess C."/>
            <person name="Blankenburg K."/>
            <person name="Forbes L."/>
            <person name="Fu Q."/>
            <person name="Gubbala S."/>
            <person name="Hirani K."/>
            <person name="Jayaseelan J.C."/>
            <person name="Lara F."/>
            <person name="Munidasa M."/>
            <person name="Palculict T."/>
            <person name="Patil S."/>
            <person name="Pu L.-L."/>
            <person name="Saada N."/>
            <person name="Tang L."/>
            <person name="Weissenberger G."/>
            <person name="Zhu Y."/>
            <person name="Hemphill L."/>
            <person name="Shang Y."/>
            <person name="Youmans B."/>
            <person name="Ayvaz T."/>
            <person name="Ross M."/>
            <person name="Santibanez J."/>
            <person name="Aqrawi P."/>
            <person name="Gross S."/>
            <person name="Joshi V."/>
            <person name="Fowler G."/>
            <person name="Nazareth L."/>
            <person name="Reid J."/>
            <person name="Worley K."/>
            <person name="Petrosino J."/>
            <person name="Highlander S."/>
            <person name="Gibbs R."/>
        </authorList>
    </citation>
    <scope>NUCLEOTIDE SEQUENCE [LARGE SCALE GENOMIC DNA]</scope>
    <source>
        <strain evidence="2 3">SK330</strain>
    </source>
</reference>
<protein>
    <submittedName>
        <fullName evidence="2">Uncharacterized protein</fullName>
    </submittedName>
</protein>
<keyword evidence="1" id="KW-0812">Transmembrane</keyword>
<keyword evidence="1" id="KW-1133">Transmembrane helix</keyword>
<name>F2C953_STRSA</name>
<evidence type="ECO:0000256" key="1">
    <source>
        <dbReference type="SAM" id="Phobius"/>
    </source>
</evidence>
<comment type="caution">
    <text evidence="2">The sequence shown here is derived from an EMBL/GenBank/DDBJ whole genome shotgun (WGS) entry which is preliminary data.</text>
</comment>
<keyword evidence="1" id="KW-0472">Membrane</keyword>
<proteinExistence type="predicted"/>
<dbReference type="Proteomes" id="UP000005955">
    <property type="component" value="Unassembled WGS sequence"/>
</dbReference>
<dbReference type="PATRIC" id="fig|888813.3.peg.1705"/>
<organism evidence="2 3">
    <name type="scientific">Streptococcus sanguinis SK330</name>
    <dbReference type="NCBI Taxonomy" id="888813"/>
    <lineage>
        <taxon>Bacteria</taxon>
        <taxon>Bacillati</taxon>
        <taxon>Bacillota</taxon>
        <taxon>Bacilli</taxon>
        <taxon>Lactobacillales</taxon>
        <taxon>Streptococcaceae</taxon>
        <taxon>Streptococcus</taxon>
    </lineage>
</organism>
<sequence length="49" mass="5402">MNKVASGKEYPCSSSLSGAFFAFFINLLVKKITKILQKAKFCGIIILTM</sequence>
<dbReference type="AlphaFoldDB" id="F2C953"/>
<dbReference type="EMBL" id="AFBD01000006">
    <property type="protein sequence ID" value="EGF13893.1"/>
    <property type="molecule type" value="Genomic_DNA"/>
</dbReference>
<evidence type="ECO:0000313" key="3">
    <source>
        <dbReference type="Proteomes" id="UP000005955"/>
    </source>
</evidence>